<feature type="domain" description="Tyrosinase copper-binding" evidence="6">
    <location>
        <begin position="78"/>
        <end position="95"/>
    </location>
</feature>
<sequence>MSERGQWMGNNTVAVRQSIWSLEPATAFSSSVMLNYAKAVAVMRGRKPDDPTSWSYQAAIHGTRAPVPPGADWNQCQHATWFFFPWHRMYLWFFEKIVREAIQEAGADPTGWAVPYWNYSDGPLNVVSTLPLAFRTPTLPDGSVNPLYLPYPNRNENTSSDKKQGVGLIGAGINDGGQIPPRYVSHAQAFTLGNFGYPPPPDPSFGGPQTGFQHEGSDFGQLELLPHNPVHVFTGGYNELADCTKGWMTDPDCAAADPVFWAHHSNIDRLWKRWLDTPGHLNPTDQSWLSRSFRFYDPDRKGFVTMTANDVLDTVAQLGYGYEDDPAPVSLALRPAVAAVPAPPAVTRTTLASAGPLHLSPTTVSITGTVTTPPPGAQALLAAGPGEPRHLSLNLKNVEREQDAPLVFDVYLNLPDDQPPHDKTIYYVGPMAFFGNGHHHGMDMGDTTEHHAGMSFSYGITNLVQEQRAQGAWSDTSFRVTLIVGGHREEGTPPPPAMVHIGSVTITAE</sequence>
<dbReference type="Pfam" id="PF12142">
    <property type="entry name" value="PPO1_DWL"/>
    <property type="match status" value="1"/>
</dbReference>
<evidence type="ECO:0000313" key="9">
    <source>
        <dbReference type="Proteomes" id="UP000282674"/>
    </source>
</evidence>
<evidence type="ECO:0000256" key="2">
    <source>
        <dbReference type="ARBA" id="ARBA00009928"/>
    </source>
</evidence>
<dbReference type="Pfam" id="PF25271">
    <property type="entry name" value="DUF7868"/>
    <property type="match status" value="1"/>
</dbReference>
<comment type="caution">
    <text evidence="8">The sequence shown here is derived from an EMBL/GenBank/DDBJ whole genome shotgun (WGS) entry which is preliminary data.</text>
</comment>
<dbReference type="InterPro" id="IPR057190">
    <property type="entry name" value="DUF7868"/>
</dbReference>
<dbReference type="PRINTS" id="PR00092">
    <property type="entry name" value="TYROSINASE"/>
</dbReference>
<feature type="domain" description="Tyrosinase copper-binding" evidence="7">
    <location>
        <begin position="257"/>
        <end position="268"/>
    </location>
</feature>
<keyword evidence="9" id="KW-1185">Reference proteome</keyword>
<keyword evidence="4" id="KW-0560">Oxidoreductase</keyword>
<proteinExistence type="inferred from homology"/>
<dbReference type="EMBL" id="RFFG01000075">
    <property type="protein sequence ID" value="RMI39010.1"/>
    <property type="molecule type" value="Genomic_DNA"/>
</dbReference>
<gene>
    <name evidence="8" type="ORF">EBO15_31105</name>
</gene>
<evidence type="ECO:0000256" key="3">
    <source>
        <dbReference type="ARBA" id="ARBA00022723"/>
    </source>
</evidence>
<dbReference type="PROSITE" id="PS00497">
    <property type="entry name" value="TYROSINASE_1"/>
    <property type="match status" value="1"/>
</dbReference>
<dbReference type="InterPro" id="IPR002227">
    <property type="entry name" value="Tyrosinase_Cu-bd"/>
</dbReference>
<dbReference type="PROSITE" id="PS00498">
    <property type="entry name" value="TYROSINASE_2"/>
    <property type="match status" value="1"/>
</dbReference>
<dbReference type="GO" id="GO:0046872">
    <property type="term" value="F:metal ion binding"/>
    <property type="evidence" value="ECO:0007669"/>
    <property type="project" value="UniProtKB-KW"/>
</dbReference>
<accession>A0A3M2LQ63</accession>
<dbReference type="PANTHER" id="PTHR11474:SF76">
    <property type="entry name" value="SHKT DOMAIN-CONTAINING PROTEIN"/>
    <property type="match status" value="1"/>
</dbReference>
<dbReference type="Gene3D" id="1.10.1280.10">
    <property type="entry name" value="Di-copper center containing domain from catechol oxidase"/>
    <property type="match status" value="1"/>
</dbReference>
<dbReference type="InterPro" id="IPR050316">
    <property type="entry name" value="Tyrosinase/Hemocyanin"/>
</dbReference>
<evidence type="ECO:0000256" key="5">
    <source>
        <dbReference type="ARBA" id="ARBA00023008"/>
    </source>
</evidence>
<dbReference type="InterPro" id="IPR022739">
    <property type="entry name" value="Polyphenol_oxidase_cen"/>
</dbReference>
<dbReference type="InterPro" id="IPR008922">
    <property type="entry name" value="Di-copper_centre_dom_sf"/>
</dbReference>
<organism evidence="8 9">
    <name type="scientific">Actinomadura harenae</name>
    <dbReference type="NCBI Taxonomy" id="2483351"/>
    <lineage>
        <taxon>Bacteria</taxon>
        <taxon>Bacillati</taxon>
        <taxon>Actinomycetota</taxon>
        <taxon>Actinomycetes</taxon>
        <taxon>Streptosporangiales</taxon>
        <taxon>Thermomonosporaceae</taxon>
        <taxon>Actinomadura</taxon>
    </lineage>
</organism>
<evidence type="ECO:0000256" key="4">
    <source>
        <dbReference type="ARBA" id="ARBA00023002"/>
    </source>
</evidence>
<dbReference type="Pfam" id="PF00264">
    <property type="entry name" value="Tyrosinase"/>
    <property type="match status" value="1"/>
</dbReference>
<dbReference type="SUPFAM" id="SSF48056">
    <property type="entry name" value="Di-copper centre-containing domain"/>
    <property type="match status" value="1"/>
</dbReference>
<evidence type="ECO:0000259" key="7">
    <source>
        <dbReference type="PROSITE" id="PS00498"/>
    </source>
</evidence>
<name>A0A3M2LQ63_9ACTN</name>
<evidence type="ECO:0000259" key="6">
    <source>
        <dbReference type="PROSITE" id="PS00497"/>
    </source>
</evidence>
<dbReference type="Proteomes" id="UP000282674">
    <property type="component" value="Unassembled WGS sequence"/>
</dbReference>
<evidence type="ECO:0000313" key="8">
    <source>
        <dbReference type="EMBL" id="RMI39010.1"/>
    </source>
</evidence>
<protein>
    <recommendedName>
        <fullName evidence="6 7">Tyrosinase copper-binding domain-containing protein</fullName>
    </recommendedName>
</protein>
<dbReference type="GO" id="GO:0004097">
    <property type="term" value="F:catechol oxidase activity"/>
    <property type="evidence" value="ECO:0007669"/>
    <property type="project" value="InterPro"/>
</dbReference>
<dbReference type="AlphaFoldDB" id="A0A3M2LQ63"/>
<comment type="cofactor">
    <cofactor evidence="1">
        <name>Cu(2+)</name>
        <dbReference type="ChEBI" id="CHEBI:29036"/>
    </cofactor>
</comment>
<comment type="similarity">
    <text evidence="2">Belongs to the tyrosinase family.</text>
</comment>
<evidence type="ECO:0000256" key="1">
    <source>
        <dbReference type="ARBA" id="ARBA00001973"/>
    </source>
</evidence>
<dbReference type="PANTHER" id="PTHR11474">
    <property type="entry name" value="TYROSINASE FAMILY MEMBER"/>
    <property type="match status" value="1"/>
</dbReference>
<keyword evidence="5" id="KW-0186">Copper</keyword>
<keyword evidence="3" id="KW-0479">Metal-binding</keyword>
<reference evidence="8 9" key="1">
    <citation type="submission" date="2018-10" db="EMBL/GenBank/DDBJ databases">
        <title>Isolation from soil.</title>
        <authorList>
            <person name="Hu J."/>
        </authorList>
    </citation>
    <scope>NUCLEOTIDE SEQUENCE [LARGE SCALE GENOMIC DNA]</scope>
    <source>
        <strain evidence="8 9">NEAU-Ht49</strain>
    </source>
</reference>